<dbReference type="Proteomes" id="UP000006762">
    <property type="component" value="Unassembled WGS sequence"/>
</dbReference>
<protein>
    <recommendedName>
        <fullName evidence="3">SnoaL-like domain-containing protein</fullName>
    </recommendedName>
</protein>
<sequence length="127" mass="13596">MPLAPRVHRSPDCDRSATNAKVTEIALALMGVVEVDHGVFSETASWDQTATPCVLGRDAITAHLLNKVPPQSISIDQVVCHGKAGTVSGRLTRDGIGTMVFCHVIRFTDSSCRQVGQAVSFEHRDAA</sequence>
<comment type="caution">
    <text evidence="1">The sequence shown here is derived from an EMBL/GenBank/DDBJ whole genome shotgun (WGS) entry which is preliminary data.</text>
</comment>
<name>K2JHI0_9RHOB</name>
<gene>
    <name evidence="1" type="ORF">B30_14569</name>
</gene>
<keyword evidence="2" id="KW-1185">Reference proteome</keyword>
<evidence type="ECO:0000313" key="2">
    <source>
        <dbReference type="Proteomes" id="UP000006762"/>
    </source>
</evidence>
<accession>K2JHI0</accession>
<proteinExistence type="predicted"/>
<evidence type="ECO:0000313" key="1">
    <source>
        <dbReference type="EMBL" id="EKE70119.1"/>
    </source>
</evidence>
<dbReference type="PATRIC" id="fig|1208323.3.peg.3011"/>
<dbReference type="OrthoDB" id="7860141at2"/>
<reference evidence="1 2" key="1">
    <citation type="submission" date="2012-09" db="EMBL/GenBank/DDBJ databases">
        <title>Celeribacter baekdonensis B30 Genome Sequencing.</title>
        <authorList>
            <person name="Wang W."/>
        </authorList>
    </citation>
    <scope>NUCLEOTIDE SEQUENCE [LARGE SCALE GENOMIC DNA]</scope>
    <source>
        <strain evidence="1 2">B30</strain>
    </source>
</reference>
<dbReference type="AlphaFoldDB" id="K2JHI0"/>
<dbReference type="eggNOG" id="ENOG50334K7">
    <property type="taxonomic scope" value="Bacteria"/>
</dbReference>
<dbReference type="EMBL" id="AMRK01000008">
    <property type="protein sequence ID" value="EKE70119.1"/>
    <property type="molecule type" value="Genomic_DNA"/>
</dbReference>
<evidence type="ECO:0008006" key="3">
    <source>
        <dbReference type="Google" id="ProtNLM"/>
    </source>
</evidence>
<dbReference type="RefSeq" id="WP_009572889.1">
    <property type="nucleotide sequence ID" value="NZ_AMRK01000008.1"/>
</dbReference>
<organism evidence="1 2">
    <name type="scientific">Celeribacter baekdonensis B30</name>
    <dbReference type="NCBI Taxonomy" id="1208323"/>
    <lineage>
        <taxon>Bacteria</taxon>
        <taxon>Pseudomonadati</taxon>
        <taxon>Pseudomonadota</taxon>
        <taxon>Alphaproteobacteria</taxon>
        <taxon>Rhodobacterales</taxon>
        <taxon>Roseobacteraceae</taxon>
        <taxon>Celeribacter</taxon>
    </lineage>
</organism>
<dbReference type="STRING" id="1208323.B30_14569"/>